<dbReference type="NCBIfam" id="TIGR00327">
    <property type="entry name" value="secE_euk_arch"/>
    <property type="match status" value="1"/>
</dbReference>
<sequence length="71" mass="7982">MEETIEKVSTPVKKFVKDSVRFWNRCKKPDAKEFSKIALATSAGLLILGFVGFFVRLVFIPINHVLVGNSL</sequence>
<dbReference type="GO" id="GO:0006605">
    <property type="term" value="P:protein targeting"/>
    <property type="evidence" value="ECO:0007669"/>
    <property type="project" value="InterPro"/>
</dbReference>
<dbReference type="InterPro" id="IPR023391">
    <property type="entry name" value="Prot_translocase_SecE_dom_sf"/>
</dbReference>
<evidence type="ECO:0000256" key="10">
    <source>
        <dbReference type="SAM" id="Phobius"/>
    </source>
</evidence>
<dbReference type="GO" id="GO:0008320">
    <property type="term" value="F:protein transmembrane transporter activity"/>
    <property type="evidence" value="ECO:0007669"/>
    <property type="project" value="InterPro"/>
</dbReference>
<evidence type="ECO:0000256" key="3">
    <source>
        <dbReference type="ARBA" id="ARBA00022448"/>
    </source>
</evidence>
<dbReference type="OrthoDB" id="2401875at2759"/>
<evidence type="ECO:0000256" key="1">
    <source>
        <dbReference type="ARBA" id="ARBA00004389"/>
    </source>
</evidence>
<dbReference type="Gene3D" id="1.20.5.820">
    <property type="entry name" value="Preprotein translocase SecE subunit"/>
    <property type="match status" value="1"/>
</dbReference>
<comment type="subcellular location">
    <subcellularLocation>
        <location evidence="1">Endoplasmic reticulum membrane</location>
        <topology evidence="1">Single-pass membrane protein</topology>
    </subcellularLocation>
</comment>
<protein>
    <submittedName>
        <fullName evidence="11">Uncharacterized protein</fullName>
    </submittedName>
</protein>
<dbReference type="InterPro" id="IPR008158">
    <property type="entry name" value="Translocase_Sec61-g"/>
</dbReference>
<accession>A0A5J4UHI1</accession>
<organism evidence="11 12">
    <name type="scientific">Streblomastix strix</name>
    <dbReference type="NCBI Taxonomy" id="222440"/>
    <lineage>
        <taxon>Eukaryota</taxon>
        <taxon>Metamonada</taxon>
        <taxon>Preaxostyla</taxon>
        <taxon>Oxymonadida</taxon>
        <taxon>Streblomastigidae</taxon>
        <taxon>Streblomastix</taxon>
    </lineage>
</organism>
<dbReference type="GO" id="GO:0006886">
    <property type="term" value="P:intracellular protein transport"/>
    <property type="evidence" value="ECO:0007669"/>
    <property type="project" value="InterPro"/>
</dbReference>
<keyword evidence="8" id="KW-0811">Translocation</keyword>
<evidence type="ECO:0000256" key="8">
    <source>
        <dbReference type="ARBA" id="ARBA00023010"/>
    </source>
</evidence>
<dbReference type="Proteomes" id="UP000324800">
    <property type="component" value="Unassembled WGS sequence"/>
</dbReference>
<evidence type="ECO:0000256" key="9">
    <source>
        <dbReference type="ARBA" id="ARBA00023136"/>
    </source>
</evidence>
<evidence type="ECO:0000313" key="11">
    <source>
        <dbReference type="EMBL" id="KAA6370266.1"/>
    </source>
</evidence>
<evidence type="ECO:0000256" key="4">
    <source>
        <dbReference type="ARBA" id="ARBA00022692"/>
    </source>
</evidence>
<keyword evidence="4 10" id="KW-0812">Transmembrane</keyword>
<evidence type="ECO:0000313" key="12">
    <source>
        <dbReference type="Proteomes" id="UP000324800"/>
    </source>
</evidence>
<dbReference type="HAMAP" id="MF_00422">
    <property type="entry name" value="SecE"/>
    <property type="match status" value="1"/>
</dbReference>
<keyword evidence="3" id="KW-0813">Transport</keyword>
<dbReference type="GO" id="GO:0005789">
    <property type="term" value="C:endoplasmic reticulum membrane"/>
    <property type="evidence" value="ECO:0007669"/>
    <property type="project" value="UniProtKB-SubCell"/>
</dbReference>
<comment type="caution">
    <text evidence="11">The sequence shown here is derived from an EMBL/GenBank/DDBJ whole genome shotgun (WGS) entry which is preliminary data.</text>
</comment>
<keyword evidence="7 10" id="KW-1133">Transmembrane helix</keyword>
<dbReference type="SUPFAM" id="SSF103456">
    <property type="entry name" value="Preprotein translocase SecE subunit"/>
    <property type="match status" value="1"/>
</dbReference>
<feature type="transmembrane region" description="Helical" evidence="10">
    <location>
        <begin position="37"/>
        <end position="62"/>
    </location>
</feature>
<proteinExistence type="inferred from homology"/>
<name>A0A5J4UHI1_9EUKA</name>
<evidence type="ECO:0000256" key="2">
    <source>
        <dbReference type="ARBA" id="ARBA00008274"/>
    </source>
</evidence>
<dbReference type="AlphaFoldDB" id="A0A5J4UHI1"/>
<gene>
    <name evidence="11" type="ORF">EZS28_034206</name>
</gene>
<comment type="similarity">
    <text evidence="2">Belongs to the SecE/SEC61-gamma family.</text>
</comment>
<dbReference type="EMBL" id="SNRW01015557">
    <property type="protein sequence ID" value="KAA6370266.1"/>
    <property type="molecule type" value="Genomic_DNA"/>
</dbReference>
<dbReference type="PANTHER" id="PTHR12309">
    <property type="entry name" value="SEC61 GAMMA SUBUNIT"/>
    <property type="match status" value="1"/>
</dbReference>
<evidence type="ECO:0000256" key="5">
    <source>
        <dbReference type="ARBA" id="ARBA00022824"/>
    </source>
</evidence>
<evidence type="ECO:0000256" key="7">
    <source>
        <dbReference type="ARBA" id="ARBA00022989"/>
    </source>
</evidence>
<reference evidence="11 12" key="1">
    <citation type="submission" date="2019-03" db="EMBL/GenBank/DDBJ databases">
        <title>Single cell metagenomics reveals metabolic interactions within the superorganism composed of flagellate Streblomastix strix and complex community of Bacteroidetes bacteria on its surface.</title>
        <authorList>
            <person name="Treitli S.C."/>
            <person name="Kolisko M."/>
            <person name="Husnik F."/>
            <person name="Keeling P."/>
            <person name="Hampl V."/>
        </authorList>
    </citation>
    <scope>NUCLEOTIDE SEQUENCE [LARGE SCALE GENOMIC DNA]</scope>
    <source>
        <strain evidence="11">ST1C</strain>
    </source>
</reference>
<keyword evidence="6" id="KW-0653">Protein transport</keyword>
<keyword evidence="5" id="KW-0256">Endoplasmic reticulum</keyword>
<dbReference type="InterPro" id="IPR001901">
    <property type="entry name" value="Translocase_SecE/Sec61-g"/>
</dbReference>
<keyword evidence="9 10" id="KW-0472">Membrane</keyword>
<dbReference type="Pfam" id="PF00584">
    <property type="entry name" value="SecE"/>
    <property type="match status" value="1"/>
</dbReference>
<evidence type="ECO:0000256" key="6">
    <source>
        <dbReference type="ARBA" id="ARBA00022927"/>
    </source>
</evidence>